<dbReference type="AlphaFoldDB" id="A0AB34GT09"/>
<feature type="region of interest" description="Disordered" evidence="1">
    <location>
        <begin position="132"/>
        <end position="190"/>
    </location>
</feature>
<keyword evidence="3" id="KW-1185">Reference proteome</keyword>
<organism evidence="2 3">
    <name type="scientific">Eschrichtius robustus</name>
    <name type="common">California gray whale</name>
    <name type="synonym">Eschrichtius gibbosus</name>
    <dbReference type="NCBI Taxonomy" id="9764"/>
    <lineage>
        <taxon>Eukaryota</taxon>
        <taxon>Metazoa</taxon>
        <taxon>Chordata</taxon>
        <taxon>Craniata</taxon>
        <taxon>Vertebrata</taxon>
        <taxon>Euteleostomi</taxon>
        <taxon>Mammalia</taxon>
        <taxon>Eutheria</taxon>
        <taxon>Laurasiatheria</taxon>
        <taxon>Artiodactyla</taxon>
        <taxon>Whippomorpha</taxon>
        <taxon>Cetacea</taxon>
        <taxon>Mysticeti</taxon>
        <taxon>Eschrichtiidae</taxon>
        <taxon>Eschrichtius</taxon>
    </lineage>
</organism>
<dbReference type="EMBL" id="JAIQCJ010002079">
    <property type="protein sequence ID" value="KAJ8783596.1"/>
    <property type="molecule type" value="Genomic_DNA"/>
</dbReference>
<sequence length="190" mass="19933">MEQAGYAAPTCGRAGSVPGLSGRGPRGGVAGSFRAPAAPRIGPGSREAAGGARTAELSGGRSCSRTARRRLGAARREPRGAGGRGTPCLAASSPGRRPAHDGTSSMSSGYSSLEEDAEDFFFTARTSFFRRAPQGKPRAGQQVTPKQDTWADFEVGRLNPAASWPWEPHQGSPANPDVLVSDERRLDRNK</sequence>
<name>A0AB34GT09_ESCRO</name>
<feature type="compositionally biased region" description="Gly residues" evidence="1">
    <location>
        <begin position="21"/>
        <end position="30"/>
    </location>
</feature>
<evidence type="ECO:0000313" key="3">
    <source>
        <dbReference type="Proteomes" id="UP001159641"/>
    </source>
</evidence>
<comment type="caution">
    <text evidence="2">The sequence shown here is derived from an EMBL/GenBank/DDBJ whole genome shotgun (WGS) entry which is preliminary data.</text>
</comment>
<dbReference type="Proteomes" id="UP001159641">
    <property type="component" value="Unassembled WGS sequence"/>
</dbReference>
<feature type="compositionally biased region" description="Basic and acidic residues" evidence="1">
    <location>
        <begin position="181"/>
        <end position="190"/>
    </location>
</feature>
<protein>
    <submittedName>
        <fullName evidence="2">Uncharacterized protein</fullName>
    </submittedName>
</protein>
<accession>A0AB34GT09</accession>
<feature type="region of interest" description="Disordered" evidence="1">
    <location>
        <begin position="1"/>
        <end position="112"/>
    </location>
</feature>
<reference evidence="2 3" key="1">
    <citation type="submission" date="2022-11" db="EMBL/GenBank/DDBJ databases">
        <title>Whole genome sequence of Eschrichtius robustus ER-17-0199.</title>
        <authorList>
            <person name="Bruniche-Olsen A."/>
            <person name="Black A.N."/>
            <person name="Fields C.J."/>
            <person name="Walden K."/>
            <person name="Dewoody J.A."/>
        </authorList>
    </citation>
    <scope>NUCLEOTIDE SEQUENCE [LARGE SCALE GENOMIC DNA]</scope>
    <source>
        <strain evidence="2">ER-17-0199</strain>
        <tissue evidence="2">Blubber</tissue>
    </source>
</reference>
<evidence type="ECO:0000256" key="1">
    <source>
        <dbReference type="SAM" id="MobiDB-lite"/>
    </source>
</evidence>
<gene>
    <name evidence="2" type="ORF">J1605_008639</name>
</gene>
<proteinExistence type="predicted"/>
<evidence type="ECO:0000313" key="2">
    <source>
        <dbReference type="EMBL" id="KAJ8783596.1"/>
    </source>
</evidence>